<keyword evidence="3 4" id="KW-0865">Zymogen</keyword>
<dbReference type="SUPFAM" id="SSF53163">
    <property type="entry name" value="HybD-like"/>
    <property type="match status" value="1"/>
</dbReference>
<dbReference type="OrthoDB" id="9777293at2"/>
<gene>
    <name evidence="4" type="primary">gpr</name>
    <name evidence="5" type="ORF">DV520_07830</name>
</gene>
<evidence type="ECO:0000256" key="1">
    <source>
        <dbReference type="ARBA" id="ARBA00022670"/>
    </source>
</evidence>
<evidence type="ECO:0000313" key="6">
    <source>
        <dbReference type="Proteomes" id="UP000260649"/>
    </source>
</evidence>
<comment type="subunit">
    <text evidence="4">Homotetramer.</text>
</comment>
<dbReference type="AlphaFoldDB" id="A0A3E2B2Z3"/>
<dbReference type="GO" id="GO:0009847">
    <property type="term" value="P:spore germination"/>
    <property type="evidence" value="ECO:0007669"/>
    <property type="project" value="UniProtKB-UniRule"/>
</dbReference>
<dbReference type="NCBIfam" id="TIGR01441">
    <property type="entry name" value="GPR"/>
    <property type="match status" value="1"/>
</dbReference>
<accession>A0A3E2B2Z3</accession>
<dbReference type="GO" id="GO:0006508">
    <property type="term" value="P:proteolysis"/>
    <property type="evidence" value="ECO:0007669"/>
    <property type="project" value="UniProtKB-UniRule"/>
</dbReference>
<evidence type="ECO:0000313" key="5">
    <source>
        <dbReference type="EMBL" id="RFT06402.1"/>
    </source>
</evidence>
<dbReference type="GO" id="GO:0004222">
    <property type="term" value="F:metalloendopeptidase activity"/>
    <property type="evidence" value="ECO:0007669"/>
    <property type="project" value="UniProtKB-UniRule"/>
</dbReference>
<protein>
    <recommendedName>
        <fullName evidence="4">Germination protease</fullName>
        <ecNumber evidence="4">3.4.24.78</ecNumber>
    </recommendedName>
    <alternativeName>
        <fullName evidence="4">GPR endopeptidase</fullName>
    </alternativeName>
    <alternativeName>
        <fullName evidence="4">Germination proteinase</fullName>
    </alternativeName>
    <alternativeName>
        <fullName evidence="4">Spore protease</fullName>
    </alternativeName>
</protein>
<keyword evidence="2 4" id="KW-0378">Hydrolase</keyword>
<reference evidence="5 6" key="1">
    <citation type="submission" date="2018-07" db="EMBL/GenBank/DDBJ databases">
        <title>GABA Modulating Bacteria of the Human Gut Microbiota.</title>
        <authorList>
            <person name="Strandwitz P."/>
            <person name="Kim K.H."/>
            <person name="Terekhova D."/>
            <person name="Liu J.K."/>
            <person name="Sharma A."/>
            <person name="Levering J."/>
            <person name="Mcdonald D."/>
            <person name="Dietrich D."/>
            <person name="Ramadhar T.R."/>
            <person name="Lekbua A."/>
            <person name="Mroue N."/>
            <person name="Liston C."/>
            <person name="Stewart E.J."/>
            <person name="Dubin M.J."/>
            <person name="Zengler K."/>
            <person name="Knight R."/>
            <person name="Gilbert J.A."/>
            <person name="Clardy J."/>
            <person name="Lewis K."/>
        </authorList>
    </citation>
    <scope>NUCLEOTIDE SEQUENCE [LARGE SCALE GENOMIC DNA]</scope>
    <source>
        <strain evidence="5 6">KLE1738</strain>
    </source>
</reference>
<keyword evidence="1 4" id="KW-0645">Protease</keyword>
<comment type="PTM">
    <text evidence="4">Autoproteolytically processed. The inactive tetrameric zymogen termed p46 autoprocesses to a smaller form termed p41, which is active only during spore germination.</text>
</comment>
<feature type="propeptide" id="PRO_5017841909" evidence="4">
    <location>
        <begin position="1"/>
        <end position="7"/>
    </location>
</feature>
<dbReference type="Gene3D" id="3.40.50.1450">
    <property type="entry name" value="HybD-like"/>
    <property type="match status" value="1"/>
</dbReference>
<dbReference type="EMBL" id="QQRQ01000011">
    <property type="protein sequence ID" value="RFT06402.1"/>
    <property type="molecule type" value="Genomic_DNA"/>
</dbReference>
<evidence type="ECO:0000256" key="2">
    <source>
        <dbReference type="ARBA" id="ARBA00022801"/>
    </source>
</evidence>
<evidence type="ECO:0000256" key="4">
    <source>
        <dbReference type="HAMAP-Rule" id="MF_00626"/>
    </source>
</evidence>
<dbReference type="Pfam" id="PF03418">
    <property type="entry name" value="Peptidase_A25"/>
    <property type="match status" value="1"/>
</dbReference>
<organism evidence="5 6">
    <name type="scientific">Evtepia gabavorous</name>
    <dbReference type="NCBI Taxonomy" id="2211183"/>
    <lineage>
        <taxon>Bacteria</taxon>
        <taxon>Bacillati</taxon>
        <taxon>Bacillota</taxon>
        <taxon>Clostridia</taxon>
        <taxon>Eubacteriales</taxon>
        <taxon>Evtepia</taxon>
    </lineage>
</organism>
<feature type="chain" id="PRO_5023546046" description="Germination protease" evidence="4">
    <location>
        <begin position="8"/>
        <end position="300"/>
    </location>
</feature>
<dbReference type="PIRSF" id="PIRSF019549">
    <property type="entry name" value="Peptidase_A25"/>
    <property type="match status" value="1"/>
</dbReference>
<dbReference type="Proteomes" id="UP000260649">
    <property type="component" value="Unassembled WGS sequence"/>
</dbReference>
<sequence>MQDRKIDLALEAKELAEGSAAQTTRLAGVKAQEDTVFGYPLTRVEILNREGEAALGKPKGTYLTLELPQLPREREEVLRAARGVAAVLEALPTLPKQGSVLVAGLGNRRVTPDAIGPRATDFLLVTRHLVQTMPQDFSALRPVSALAAGVTGTTGIESGELIGAVVKKLKPACLIAVDALAARRQERVCRTVQVSDTGIVPGSGVGNARMALDEEHLGIPVIAVGVPTVVEAATLCLDLLDQAGQEGFDPALFRQEGAEWFVTPRNVDSEVETLSRVLGLGISTALHVDFSVEDVEKWIS</sequence>
<comment type="caution">
    <text evidence="5">The sequence shown here is derived from an EMBL/GenBank/DDBJ whole genome shotgun (WGS) entry which is preliminary data.</text>
</comment>
<proteinExistence type="inferred from homology"/>
<dbReference type="EC" id="3.4.24.78" evidence="4"/>
<name>A0A3E2B2Z3_9FIRM</name>
<dbReference type="HAMAP" id="MF_00626">
    <property type="entry name" value="Germination_prot"/>
    <property type="match status" value="1"/>
</dbReference>
<keyword evidence="6" id="KW-1185">Reference proteome</keyword>
<dbReference type="InterPro" id="IPR005080">
    <property type="entry name" value="Peptidase_A25"/>
</dbReference>
<evidence type="ECO:0000256" key="3">
    <source>
        <dbReference type="ARBA" id="ARBA00023145"/>
    </source>
</evidence>
<dbReference type="InterPro" id="IPR023430">
    <property type="entry name" value="Pept_HybD-like_dom_sf"/>
</dbReference>
<comment type="catalytic activity">
    <reaction evidence="4">
        <text>Endopeptidase action with P4 Glu or Asp, P1 preferably Glu &gt; Asp, P1' hydrophobic and P2' Ala.</text>
        <dbReference type="EC" id="3.4.24.78"/>
    </reaction>
</comment>
<comment type="similarity">
    <text evidence="4">Belongs to the peptidase A25 family.</text>
</comment>
<comment type="function">
    <text evidence="4">Initiates the rapid degradation of small, acid-soluble proteins during spore germination.</text>
</comment>